<evidence type="ECO:0000313" key="3">
    <source>
        <dbReference type="Proteomes" id="UP000750711"/>
    </source>
</evidence>
<feature type="compositionally biased region" description="Basic and acidic residues" evidence="1">
    <location>
        <begin position="1"/>
        <end position="19"/>
    </location>
</feature>
<evidence type="ECO:0008006" key="4">
    <source>
        <dbReference type="Google" id="ProtNLM"/>
    </source>
</evidence>
<gene>
    <name evidence="2" type="ORF">GP486_004057</name>
</gene>
<keyword evidence="3" id="KW-1185">Reference proteome</keyword>
<name>A0A9P8RPR9_9PEZI</name>
<evidence type="ECO:0000256" key="1">
    <source>
        <dbReference type="SAM" id="MobiDB-lite"/>
    </source>
</evidence>
<sequence>MASRKIGRDDGGRYVDRDGNGTSADDTACFGEGKGCEATPNTNRDLSTGAVQQGLCANDFVSCQRENESLVYEMSIVVQPPLEAQPNVKLFPPFILRVRIRYKSTGGAIPAGEQLSRIWAIVSPVDEDNQNTFSSPSAFVSNGRLCDSPHPLRNSNISSFLTFQDVAFCEPGNYRIRATLMRMEGDTALNWLQLESHPIRIRDGAESSVGCNKDNAYLQFLQEQGIVDVPSPPASPL</sequence>
<reference evidence="2" key="1">
    <citation type="submission" date="2021-03" db="EMBL/GenBank/DDBJ databases">
        <title>Comparative genomics and phylogenomic investigation of the class Geoglossomycetes provide insights into ecological specialization and systematics.</title>
        <authorList>
            <person name="Melie T."/>
            <person name="Pirro S."/>
            <person name="Miller A.N."/>
            <person name="Quandt A."/>
        </authorList>
    </citation>
    <scope>NUCLEOTIDE SEQUENCE</scope>
    <source>
        <strain evidence="2">CAQ_001_2017</strain>
    </source>
</reference>
<organism evidence="2 3">
    <name type="scientific">Trichoglossum hirsutum</name>
    <dbReference type="NCBI Taxonomy" id="265104"/>
    <lineage>
        <taxon>Eukaryota</taxon>
        <taxon>Fungi</taxon>
        <taxon>Dikarya</taxon>
        <taxon>Ascomycota</taxon>
        <taxon>Pezizomycotina</taxon>
        <taxon>Geoglossomycetes</taxon>
        <taxon>Geoglossales</taxon>
        <taxon>Geoglossaceae</taxon>
        <taxon>Trichoglossum</taxon>
    </lineage>
</organism>
<dbReference type="EMBL" id="JAGHQM010000600">
    <property type="protein sequence ID" value="KAH0559423.1"/>
    <property type="molecule type" value="Genomic_DNA"/>
</dbReference>
<comment type="caution">
    <text evidence="2">The sequence shown here is derived from an EMBL/GenBank/DDBJ whole genome shotgun (WGS) entry which is preliminary data.</text>
</comment>
<accession>A0A9P8RPR9</accession>
<protein>
    <recommendedName>
        <fullName evidence="4">Velvet domain-containing protein</fullName>
    </recommendedName>
</protein>
<dbReference type="AlphaFoldDB" id="A0A9P8RPR9"/>
<dbReference type="Proteomes" id="UP000750711">
    <property type="component" value="Unassembled WGS sequence"/>
</dbReference>
<feature type="region of interest" description="Disordered" evidence="1">
    <location>
        <begin position="1"/>
        <end position="31"/>
    </location>
</feature>
<dbReference type="Gene3D" id="2.60.40.3960">
    <property type="entry name" value="Velvet domain"/>
    <property type="match status" value="1"/>
</dbReference>
<dbReference type="InterPro" id="IPR038491">
    <property type="entry name" value="Velvet_dom_sf"/>
</dbReference>
<evidence type="ECO:0000313" key="2">
    <source>
        <dbReference type="EMBL" id="KAH0559423.1"/>
    </source>
</evidence>
<proteinExistence type="predicted"/>